<evidence type="ECO:0000313" key="4">
    <source>
        <dbReference type="EMBL" id="STG51541.1"/>
    </source>
</evidence>
<evidence type="ECO:0000313" key="5">
    <source>
        <dbReference type="Proteomes" id="UP000254817"/>
    </source>
</evidence>
<dbReference type="Gene3D" id="1.20.120.1600">
    <property type="match status" value="1"/>
</dbReference>
<dbReference type="Gene3D" id="3.40.50.1000">
    <property type="entry name" value="HAD superfamily/HAD-like"/>
    <property type="match status" value="1"/>
</dbReference>
<gene>
    <name evidence="4" type="ORF">NCTC11112_01993</name>
</gene>
<evidence type="ECO:0000256" key="1">
    <source>
        <dbReference type="ARBA" id="ARBA00022723"/>
    </source>
</evidence>
<dbReference type="InterPro" id="IPR051400">
    <property type="entry name" value="HAD-like_hydrolase"/>
</dbReference>
<reference evidence="4 5" key="1">
    <citation type="submission" date="2018-06" db="EMBL/GenBank/DDBJ databases">
        <authorList>
            <consortium name="Pathogen Informatics"/>
            <person name="Doyle S."/>
        </authorList>
    </citation>
    <scope>NUCLEOTIDE SEQUENCE [LARGE SCALE GENOMIC DNA]</scope>
    <source>
        <strain evidence="4 5">NCTC11112</strain>
    </source>
</reference>
<keyword evidence="3" id="KW-0460">Magnesium</keyword>
<evidence type="ECO:0000256" key="2">
    <source>
        <dbReference type="ARBA" id="ARBA00022801"/>
    </source>
</evidence>
<dbReference type="AlphaFoldDB" id="A0A376MM22"/>
<sequence length="265" mass="30347">MPTSPPRKSILILISTPCLGVRCGASTRQTGEIMRFYRPLGRISALTFDLDDTLYDNRPVILRTEREALTFVQNYHPALRSFQNEDLQRLRQAVREAEPEIYHDVTRWRFRSIEQAMLDAGLSAEEASAGAHAAMINFAKWRSRIDVPQQTHDTLKQLAKKWPLVAITNGNASRNCWFGDYFEFVLRAGPHGRSKPFSDMYFWLRKNSTCRSARSYMLGTILTTDVGGAIRSGMQACWIRPENGDLMQPGTAVYCRIWKFPGWHL</sequence>
<dbReference type="PANTHER" id="PTHR46470">
    <property type="entry name" value="N-ACYLNEURAMINATE-9-PHOSPHATASE"/>
    <property type="match status" value="1"/>
</dbReference>
<dbReference type="SUPFAM" id="SSF56784">
    <property type="entry name" value="HAD-like"/>
    <property type="match status" value="1"/>
</dbReference>
<dbReference type="InterPro" id="IPR036412">
    <property type="entry name" value="HAD-like_sf"/>
</dbReference>
<dbReference type="NCBIfam" id="NF008018">
    <property type="entry name" value="PRK10748.1"/>
    <property type="match status" value="1"/>
</dbReference>
<organism evidence="4 5">
    <name type="scientific">Escherichia coli</name>
    <dbReference type="NCBI Taxonomy" id="562"/>
    <lineage>
        <taxon>Bacteria</taxon>
        <taxon>Pseudomonadati</taxon>
        <taxon>Pseudomonadota</taxon>
        <taxon>Gammaproteobacteria</taxon>
        <taxon>Enterobacterales</taxon>
        <taxon>Enterobacteriaceae</taxon>
        <taxon>Escherichia</taxon>
    </lineage>
</organism>
<dbReference type="EMBL" id="UGAW01000001">
    <property type="protein sequence ID" value="STG51541.1"/>
    <property type="molecule type" value="Genomic_DNA"/>
</dbReference>
<name>A0A376MM22_ECOLX</name>
<protein>
    <submittedName>
        <fullName evidence="4">Haloacid dehalogenase-like hydrolase</fullName>
    </submittedName>
</protein>
<evidence type="ECO:0000256" key="3">
    <source>
        <dbReference type="ARBA" id="ARBA00022842"/>
    </source>
</evidence>
<dbReference type="InterPro" id="IPR023214">
    <property type="entry name" value="HAD_sf"/>
</dbReference>
<keyword evidence="1" id="KW-0479">Metal-binding</keyword>
<dbReference type="Proteomes" id="UP000254817">
    <property type="component" value="Unassembled WGS sequence"/>
</dbReference>
<dbReference type="Pfam" id="PF00702">
    <property type="entry name" value="Hydrolase"/>
    <property type="match status" value="1"/>
</dbReference>
<dbReference type="GO" id="GO:0016787">
    <property type="term" value="F:hydrolase activity"/>
    <property type="evidence" value="ECO:0007669"/>
    <property type="project" value="UniProtKB-KW"/>
</dbReference>
<dbReference type="PANTHER" id="PTHR46470:SF4">
    <property type="entry name" value="5-AMINO-6-(5-PHOSPHO-D-RIBITYLAMINO)URACIL PHOSPHATASE YIGB"/>
    <property type="match status" value="1"/>
</dbReference>
<keyword evidence="2 4" id="KW-0378">Hydrolase</keyword>
<dbReference type="GO" id="GO:0009231">
    <property type="term" value="P:riboflavin biosynthetic process"/>
    <property type="evidence" value="ECO:0007669"/>
    <property type="project" value="TreeGrafter"/>
</dbReference>
<accession>A0A376MM22</accession>
<dbReference type="GO" id="GO:0046872">
    <property type="term" value="F:metal ion binding"/>
    <property type="evidence" value="ECO:0007669"/>
    <property type="project" value="UniProtKB-KW"/>
</dbReference>
<proteinExistence type="predicted"/>